<sequence length="197" mass="21432">MMLVEQTTIESSALPVWAFKEHLRLGTGFADDDVQESVLGSYLRAAIAAIEARTTKATLTRAFAFTTTAWRDLASQTLPIAPVSAINALTIVDRYGDEEVVDPARYTLVPDTHRPRLVSTGFLLPPIPVNGKALISFDAGFGPTWGDLPGDLCHAIILLAAQYYEDRADPAADRLPSDVTALTERYRDLRIFGGGRA</sequence>
<gene>
    <name evidence="1" type="ORF">RB2654_05310</name>
</gene>
<dbReference type="CDD" id="cd08054">
    <property type="entry name" value="gp6"/>
    <property type="match status" value="1"/>
</dbReference>
<proteinExistence type="predicted"/>
<keyword evidence="2" id="KW-1185">Reference proteome</keyword>
<dbReference type="STRING" id="314271.RB2654_05310"/>
<dbReference type="EMBL" id="AAMT01000020">
    <property type="protein sequence ID" value="EAQ11076.1"/>
    <property type="molecule type" value="Genomic_DNA"/>
</dbReference>
<dbReference type="eggNOG" id="ENOG5032SBG">
    <property type="taxonomic scope" value="Bacteria"/>
</dbReference>
<dbReference type="RefSeq" id="WP_008329386.1">
    <property type="nucleotide sequence ID" value="NZ_CH902578.1"/>
</dbReference>
<evidence type="ECO:0000313" key="2">
    <source>
        <dbReference type="Proteomes" id="UP000002931"/>
    </source>
</evidence>
<dbReference type="InterPro" id="IPR011738">
    <property type="entry name" value="Phage_CHP"/>
</dbReference>
<dbReference type="OrthoDB" id="8478788at2"/>
<evidence type="ECO:0000313" key="1">
    <source>
        <dbReference type="EMBL" id="EAQ11076.1"/>
    </source>
</evidence>
<accession>A3VL26</accession>
<dbReference type="AlphaFoldDB" id="A3VL26"/>
<dbReference type="Proteomes" id="UP000002931">
    <property type="component" value="Unassembled WGS sequence"/>
</dbReference>
<dbReference type="Gene3D" id="1.10.3230.30">
    <property type="entry name" value="Phage gp6-like head-tail connector protein"/>
    <property type="match status" value="1"/>
</dbReference>
<evidence type="ECO:0008006" key="3">
    <source>
        <dbReference type="Google" id="ProtNLM"/>
    </source>
</evidence>
<comment type="caution">
    <text evidence="1">The sequence shown here is derived from an EMBL/GenBank/DDBJ whole genome shotgun (WGS) entry which is preliminary data.</text>
</comment>
<dbReference type="HOGENOM" id="CLU_085951_0_0_5"/>
<organism evidence="1 2">
    <name type="scientific">Maritimibacter alkaliphilus HTCC2654</name>
    <dbReference type="NCBI Taxonomy" id="314271"/>
    <lineage>
        <taxon>Bacteria</taxon>
        <taxon>Pseudomonadati</taxon>
        <taxon>Pseudomonadota</taxon>
        <taxon>Alphaproteobacteria</taxon>
        <taxon>Rhodobacterales</taxon>
        <taxon>Roseobacteraceae</taxon>
        <taxon>Maritimibacter</taxon>
    </lineage>
</organism>
<dbReference type="NCBIfam" id="TIGR02215">
    <property type="entry name" value="phage_chp_gp8"/>
    <property type="match status" value="1"/>
</dbReference>
<name>A3VL26_9RHOB</name>
<reference evidence="1 2" key="1">
    <citation type="journal article" date="2010" name="J. Bacteriol.">
        <title>Genome sequences of Pelagibaca bermudensis HTCC2601T and Maritimibacter alkaliphilus HTCC2654T, the type strains of two marine Roseobacter genera.</title>
        <authorList>
            <person name="Thrash J.C."/>
            <person name="Cho J.C."/>
            <person name="Ferriera S."/>
            <person name="Johnson J."/>
            <person name="Vergin K.L."/>
            <person name="Giovannoni S.J."/>
        </authorList>
    </citation>
    <scope>NUCLEOTIDE SEQUENCE [LARGE SCALE GENOMIC DNA]</scope>
    <source>
        <strain evidence="1 2">HTCC2654</strain>
    </source>
</reference>
<protein>
    <recommendedName>
        <fullName evidence="3">PhiE125 gp8 family phage protein</fullName>
    </recommendedName>
</protein>